<keyword evidence="5 11" id="KW-0479">Metal-binding</keyword>
<dbReference type="SUPFAM" id="SSF53659">
    <property type="entry name" value="Isocitrate/Isopropylmalate dehydrogenase-like"/>
    <property type="match status" value="1"/>
</dbReference>
<evidence type="ECO:0000256" key="4">
    <source>
        <dbReference type="ARBA" id="ARBA00022532"/>
    </source>
</evidence>
<keyword evidence="3 11" id="KW-0329">Glyoxylate bypass</keyword>
<keyword evidence="8" id="KW-0560">Oxidoreductase</keyword>
<dbReference type="PROSITE" id="PS00470">
    <property type="entry name" value="IDH_IMDH"/>
    <property type="match status" value="1"/>
</dbReference>
<comment type="catalytic activity">
    <reaction evidence="10">
        <text>D-threo-isocitrate + NADP(+) = 2-oxoglutarate + CO2 + NADPH</text>
        <dbReference type="Rhea" id="RHEA:19629"/>
        <dbReference type="ChEBI" id="CHEBI:15562"/>
        <dbReference type="ChEBI" id="CHEBI:16526"/>
        <dbReference type="ChEBI" id="CHEBI:16810"/>
        <dbReference type="ChEBI" id="CHEBI:57783"/>
        <dbReference type="ChEBI" id="CHEBI:58349"/>
        <dbReference type="EC" id="1.1.1.42"/>
    </reaction>
</comment>
<dbReference type="Pfam" id="PF00180">
    <property type="entry name" value="Iso_dh"/>
    <property type="match status" value="1"/>
</dbReference>
<dbReference type="NCBIfam" id="NF005425">
    <property type="entry name" value="PRK07006.1"/>
    <property type="match status" value="1"/>
</dbReference>
<dbReference type="EC" id="1.1.1.42" evidence="11"/>
<keyword evidence="7 11" id="KW-0521">NADP</keyword>
<comment type="cofactor">
    <cofactor evidence="11">
        <name>Mg(2+)</name>
        <dbReference type="ChEBI" id="CHEBI:18420"/>
    </cofactor>
    <cofactor evidence="11">
        <name>Mn(2+)</name>
        <dbReference type="ChEBI" id="CHEBI:29035"/>
    </cofactor>
</comment>
<comment type="similarity">
    <text evidence="1">Belongs to the isocitrate and isopropylmalate dehydrogenases family.</text>
</comment>
<sequence>MGFQKIVVPEGGEKITVNADNTLNVPNEPIIPFIEGDGIGADVTPAMKIAIDSAVQKAYNGERKIHWMEVFAGEKATQVYDPDTWLPEETLEAVKDYVVSIKGPLTTPVGGGIRSLNVALRQKLDLYVCQRPVRWFEGVPSPVKKPADVDMVIFRENSEDIYAGIEWKAGTPEADKVIKFLREEMGVQNIRFPENCGIGVKPVSVEGTKRLVRQALQYTIDNDRESLTLVHKGNIMKFTEGAFKDWGYELAKEEFGAELLDGGPWMTMKNPKTGKEIVIKDVIADAMLQQILLRPAEYDVIATLNLNGDYLSDALAAEVGGIGIAPGANLADAVAMFEATHGTAPKYAGQDKVNPGSLILSAEMMLRHMGWVEAADLVLKGVEKAISKGEVTYDFHRLMDDAKLLKCSEFGQAVADNM</sequence>
<dbReference type="InterPro" id="IPR019818">
    <property type="entry name" value="IsoCit/isopropylmalate_DH_CS"/>
</dbReference>
<dbReference type="Proteomes" id="UP001254564">
    <property type="component" value="Unassembled WGS sequence"/>
</dbReference>
<evidence type="ECO:0000256" key="2">
    <source>
        <dbReference type="ARBA" id="ARBA00011738"/>
    </source>
</evidence>
<accession>A0ABU1H2W4</accession>
<dbReference type="PANTHER" id="PTHR43504:SF1">
    <property type="entry name" value="ISOCITRATE DEHYDROGENASE [NADP]"/>
    <property type="match status" value="1"/>
</dbReference>
<dbReference type="PANTHER" id="PTHR43504">
    <property type="entry name" value="ISOCITRATE DEHYDROGENASE [NADP]"/>
    <property type="match status" value="1"/>
</dbReference>
<evidence type="ECO:0000256" key="6">
    <source>
        <dbReference type="ARBA" id="ARBA00022842"/>
    </source>
</evidence>
<protein>
    <recommendedName>
        <fullName evidence="11">Isocitrate dehydrogenase [NADP]</fullName>
        <ecNumber evidence="11">1.1.1.42</ecNumber>
    </recommendedName>
</protein>
<feature type="domain" description="Isopropylmalate dehydrogenase-like" evidence="12">
    <location>
        <begin position="30"/>
        <end position="414"/>
    </location>
</feature>
<dbReference type="EMBL" id="JARWAN010000003">
    <property type="protein sequence ID" value="MDR5897898.1"/>
    <property type="molecule type" value="Genomic_DNA"/>
</dbReference>
<comment type="subunit">
    <text evidence="2">Homodimer.</text>
</comment>
<evidence type="ECO:0000256" key="7">
    <source>
        <dbReference type="ARBA" id="ARBA00022857"/>
    </source>
</evidence>
<evidence type="ECO:0000256" key="1">
    <source>
        <dbReference type="ARBA" id="ARBA00007769"/>
    </source>
</evidence>
<gene>
    <name evidence="13" type="primary">icd</name>
    <name evidence="13" type="ORF">QC823_02690</name>
</gene>
<evidence type="ECO:0000256" key="11">
    <source>
        <dbReference type="RuleBase" id="RU004446"/>
    </source>
</evidence>
<name>A0ABU1H2W4_9GAMM</name>
<organism evidence="13 14">
    <name type="scientific">Vreelandella vilamensis</name>
    <dbReference type="NCBI Taxonomy" id="531309"/>
    <lineage>
        <taxon>Bacteria</taxon>
        <taxon>Pseudomonadati</taxon>
        <taxon>Pseudomonadota</taxon>
        <taxon>Gammaproteobacteria</taxon>
        <taxon>Oceanospirillales</taxon>
        <taxon>Halomonadaceae</taxon>
        <taxon>Vreelandella</taxon>
    </lineage>
</organism>
<evidence type="ECO:0000313" key="13">
    <source>
        <dbReference type="EMBL" id="MDR5897898.1"/>
    </source>
</evidence>
<keyword evidence="9 11" id="KW-0464">Manganese</keyword>
<comment type="caution">
    <text evidence="13">The sequence shown here is derived from an EMBL/GenBank/DDBJ whole genome shotgun (WGS) entry which is preliminary data.</text>
</comment>
<keyword evidence="14" id="KW-1185">Reference proteome</keyword>
<dbReference type="NCBIfam" id="TIGR00183">
    <property type="entry name" value="prok_nadp_idh"/>
    <property type="match status" value="1"/>
</dbReference>
<evidence type="ECO:0000256" key="3">
    <source>
        <dbReference type="ARBA" id="ARBA00022435"/>
    </source>
</evidence>
<evidence type="ECO:0000256" key="5">
    <source>
        <dbReference type="ARBA" id="ARBA00022723"/>
    </source>
</evidence>
<evidence type="ECO:0000313" key="14">
    <source>
        <dbReference type="Proteomes" id="UP001254564"/>
    </source>
</evidence>
<dbReference type="Gene3D" id="3.40.718.10">
    <property type="entry name" value="Isopropylmalate Dehydrogenase"/>
    <property type="match status" value="1"/>
</dbReference>
<evidence type="ECO:0000259" key="12">
    <source>
        <dbReference type="SMART" id="SM01329"/>
    </source>
</evidence>
<evidence type="ECO:0000256" key="8">
    <source>
        <dbReference type="ARBA" id="ARBA00023002"/>
    </source>
</evidence>
<keyword evidence="6" id="KW-0460">Magnesium</keyword>
<dbReference type="RefSeq" id="WP_309654819.1">
    <property type="nucleotide sequence ID" value="NZ_JARWAN010000003.1"/>
</dbReference>
<dbReference type="SMART" id="SM01329">
    <property type="entry name" value="Iso_dh"/>
    <property type="match status" value="1"/>
</dbReference>
<dbReference type="InterPro" id="IPR024084">
    <property type="entry name" value="IsoPropMal-DH-like_dom"/>
</dbReference>
<dbReference type="InterPro" id="IPR004439">
    <property type="entry name" value="Isocitrate_DH_NADP_dimer_prok"/>
</dbReference>
<evidence type="ECO:0000256" key="9">
    <source>
        <dbReference type="ARBA" id="ARBA00023211"/>
    </source>
</evidence>
<evidence type="ECO:0000256" key="10">
    <source>
        <dbReference type="ARBA" id="ARBA00023554"/>
    </source>
</evidence>
<proteinExistence type="inferred from homology"/>
<reference evidence="13 14" key="1">
    <citation type="submission" date="2023-04" db="EMBL/GenBank/DDBJ databases">
        <title>A long-awaited taxogenomic arrangement of the family Halomonadaceae.</title>
        <authorList>
            <person name="De La Haba R."/>
            <person name="Chuvochina M."/>
            <person name="Wittouck S."/>
            <person name="Arahal D.R."/>
            <person name="Sanchez-Porro C."/>
            <person name="Hugenholtz P."/>
            <person name="Ventosa A."/>
        </authorList>
    </citation>
    <scope>NUCLEOTIDE SEQUENCE [LARGE SCALE GENOMIC DNA]</scope>
    <source>
        <strain evidence="13 14">DSM 21020</strain>
    </source>
</reference>
<keyword evidence="4 11" id="KW-0816">Tricarboxylic acid cycle</keyword>